<name>A0A0A9BI84_ARUDO</name>
<protein>
    <submittedName>
        <fullName evidence="1">Uncharacterized protein</fullName>
    </submittedName>
</protein>
<evidence type="ECO:0000313" key="1">
    <source>
        <dbReference type="EMBL" id="JAD59002.1"/>
    </source>
</evidence>
<proteinExistence type="predicted"/>
<reference evidence="1" key="2">
    <citation type="journal article" date="2015" name="Data Brief">
        <title>Shoot transcriptome of the giant reed, Arundo donax.</title>
        <authorList>
            <person name="Barrero R.A."/>
            <person name="Guerrero F.D."/>
            <person name="Moolhuijzen P."/>
            <person name="Goolsby J.A."/>
            <person name="Tidwell J."/>
            <person name="Bellgard S.E."/>
            <person name="Bellgard M.I."/>
        </authorList>
    </citation>
    <scope>NUCLEOTIDE SEQUENCE</scope>
    <source>
        <tissue evidence="1">Shoot tissue taken approximately 20 cm above the soil surface</tissue>
    </source>
</reference>
<dbReference type="AlphaFoldDB" id="A0A0A9BI84"/>
<dbReference type="EMBL" id="GBRH01238893">
    <property type="protein sequence ID" value="JAD59002.1"/>
    <property type="molecule type" value="Transcribed_RNA"/>
</dbReference>
<organism evidence="1">
    <name type="scientific">Arundo donax</name>
    <name type="common">Giant reed</name>
    <name type="synonym">Donax arundinaceus</name>
    <dbReference type="NCBI Taxonomy" id="35708"/>
    <lineage>
        <taxon>Eukaryota</taxon>
        <taxon>Viridiplantae</taxon>
        <taxon>Streptophyta</taxon>
        <taxon>Embryophyta</taxon>
        <taxon>Tracheophyta</taxon>
        <taxon>Spermatophyta</taxon>
        <taxon>Magnoliopsida</taxon>
        <taxon>Liliopsida</taxon>
        <taxon>Poales</taxon>
        <taxon>Poaceae</taxon>
        <taxon>PACMAD clade</taxon>
        <taxon>Arundinoideae</taxon>
        <taxon>Arundineae</taxon>
        <taxon>Arundo</taxon>
    </lineage>
</organism>
<reference evidence="1" key="1">
    <citation type="submission" date="2014-09" db="EMBL/GenBank/DDBJ databases">
        <authorList>
            <person name="Magalhaes I.L.F."/>
            <person name="Oliveira U."/>
            <person name="Santos F.R."/>
            <person name="Vidigal T.H.D.A."/>
            <person name="Brescovit A.D."/>
            <person name="Santos A.J."/>
        </authorList>
    </citation>
    <scope>NUCLEOTIDE SEQUENCE</scope>
    <source>
        <tissue evidence="1">Shoot tissue taken approximately 20 cm above the soil surface</tissue>
    </source>
</reference>
<accession>A0A0A9BI84</accession>
<sequence>MTSTKKTKCKVLLYRAFGFEGDPVRNDPNLNPSLVAAFGLSHGTNQSVTEPSVLQYKTETHWLL</sequence>